<feature type="region of interest" description="Disordered" evidence="1">
    <location>
        <begin position="156"/>
        <end position="177"/>
    </location>
</feature>
<comment type="caution">
    <text evidence="2">The sequence shown here is derived from an EMBL/GenBank/DDBJ whole genome shotgun (WGS) entry which is preliminary data.</text>
</comment>
<evidence type="ECO:0000313" key="3">
    <source>
        <dbReference type="Proteomes" id="UP000287224"/>
    </source>
</evidence>
<proteinExistence type="predicted"/>
<keyword evidence="3" id="KW-1185">Reference proteome</keyword>
<protein>
    <submittedName>
        <fullName evidence="2">Uncharacterized protein</fullName>
    </submittedName>
</protein>
<sequence length="382" mass="42925">MHIQVSLIVDIDATTDLANMEAQIQAAGHHAMRQGLQQGIRQWELNHRSCPHCSSGQGRIEGTVAQTIQSLFGTVRIARVRIRCQQCFHRFCPAQPLLQPLQRGRVSTALADAACLAGSSWPYRHAAQVLARLSGAQISAEEIRLLTNARGHMVAKEQAQDQPVPVPTTGQQDEGEPHSADRIIIGLDGGWVPNRERRGGMEGKIAVVASHKVIVNEPEAPSGNMSWIELERYVQHHRTPVVSRSRWQKRRYAATFAFTEASVIGQQAAQTVQVLGIEQQEQVVIADGAQWIKTQTQRHFPEATCILDWPHLWRTMIKAVRAVGLQREEDAKWVTAQSKQLRTWLWKGQIEKAQERLQRWQQEGRGHPKVKALQAALTYLKN</sequence>
<dbReference type="AlphaFoldDB" id="A0A401ZT32"/>
<accession>A0A401ZT32</accession>
<dbReference type="RefSeq" id="WP_160146384.1">
    <property type="nucleotide sequence ID" value="NZ_BIFQ01000002.1"/>
</dbReference>
<reference evidence="3" key="1">
    <citation type="submission" date="2018-12" db="EMBL/GenBank/DDBJ databases">
        <title>Tengunoibacter tsumagoiensis gen. nov., sp. nov., Dictyobacter kobayashii sp. nov., D. alpinus sp. nov., and D. joshuensis sp. nov. and description of Dictyobacteraceae fam. nov. within the order Ktedonobacterales isolated from Tengu-no-mugimeshi.</title>
        <authorList>
            <person name="Wang C.M."/>
            <person name="Zheng Y."/>
            <person name="Sakai Y."/>
            <person name="Toyoda A."/>
            <person name="Minakuchi Y."/>
            <person name="Abe K."/>
            <person name="Yokota A."/>
            <person name="Yabe S."/>
        </authorList>
    </citation>
    <scope>NUCLEOTIDE SEQUENCE [LARGE SCALE GENOMIC DNA]</scope>
    <source>
        <strain evidence="3">S-27</strain>
    </source>
</reference>
<evidence type="ECO:0000256" key="1">
    <source>
        <dbReference type="SAM" id="MobiDB-lite"/>
    </source>
</evidence>
<dbReference type="Proteomes" id="UP000287224">
    <property type="component" value="Unassembled WGS sequence"/>
</dbReference>
<dbReference type="OrthoDB" id="151127at2"/>
<organism evidence="2 3">
    <name type="scientific">Dictyobacter aurantiacus</name>
    <dbReference type="NCBI Taxonomy" id="1936993"/>
    <lineage>
        <taxon>Bacteria</taxon>
        <taxon>Bacillati</taxon>
        <taxon>Chloroflexota</taxon>
        <taxon>Ktedonobacteria</taxon>
        <taxon>Ktedonobacterales</taxon>
        <taxon>Dictyobacteraceae</taxon>
        <taxon>Dictyobacter</taxon>
    </lineage>
</organism>
<dbReference type="EMBL" id="BIFQ01000002">
    <property type="protein sequence ID" value="GCE10035.1"/>
    <property type="molecule type" value="Genomic_DNA"/>
</dbReference>
<gene>
    <name evidence="2" type="ORF">KDAU_73640</name>
</gene>
<evidence type="ECO:0000313" key="2">
    <source>
        <dbReference type="EMBL" id="GCE10035.1"/>
    </source>
</evidence>
<name>A0A401ZT32_9CHLR</name>